<name>A0A914C5B3_9BILA</name>
<keyword evidence="2" id="KW-1185">Reference proteome</keyword>
<evidence type="ECO:0000259" key="1">
    <source>
        <dbReference type="SMART" id="SM00451"/>
    </source>
</evidence>
<evidence type="ECO:0000313" key="2">
    <source>
        <dbReference type="Proteomes" id="UP000887540"/>
    </source>
</evidence>
<reference evidence="3" key="1">
    <citation type="submission" date="2022-11" db="UniProtKB">
        <authorList>
            <consortium name="WormBaseParasite"/>
        </authorList>
    </citation>
    <scope>IDENTIFICATION</scope>
</reference>
<dbReference type="Gene3D" id="1.20.1280.50">
    <property type="match status" value="1"/>
</dbReference>
<dbReference type="Gene3D" id="3.30.160.60">
    <property type="entry name" value="Classic Zinc Finger"/>
    <property type="match status" value="1"/>
</dbReference>
<proteinExistence type="predicted"/>
<accession>A0A914C5B3</accession>
<dbReference type="WBParaSite" id="ACRNAN_Path_328.g1262.t1">
    <property type="protein sequence ID" value="ACRNAN_Path_328.g1262.t1"/>
    <property type="gene ID" value="ACRNAN_Path_328.g1262"/>
</dbReference>
<dbReference type="InterPro" id="IPR003604">
    <property type="entry name" value="Matrin/U1-like-C_Znf_C2H2"/>
</dbReference>
<dbReference type="InterPro" id="IPR036236">
    <property type="entry name" value="Znf_C2H2_sf"/>
</dbReference>
<dbReference type="SUPFAM" id="SSF81383">
    <property type="entry name" value="F-box domain"/>
    <property type="match status" value="1"/>
</dbReference>
<dbReference type="GO" id="GO:0003676">
    <property type="term" value="F:nucleic acid binding"/>
    <property type="evidence" value="ECO:0007669"/>
    <property type="project" value="InterPro"/>
</dbReference>
<dbReference type="InterPro" id="IPR036047">
    <property type="entry name" value="F-box-like_dom_sf"/>
</dbReference>
<dbReference type="SUPFAM" id="SSF57667">
    <property type="entry name" value="beta-beta-alpha zinc fingers"/>
    <property type="match status" value="1"/>
</dbReference>
<dbReference type="Proteomes" id="UP000887540">
    <property type="component" value="Unplaced"/>
</dbReference>
<dbReference type="Pfam" id="PF12874">
    <property type="entry name" value="zf-met"/>
    <property type="match status" value="1"/>
</dbReference>
<feature type="domain" description="U1-type" evidence="1">
    <location>
        <begin position="16"/>
        <end position="50"/>
    </location>
</feature>
<dbReference type="SMART" id="SM00451">
    <property type="entry name" value="ZnF_U1"/>
    <property type="match status" value="1"/>
</dbReference>
<evidence type="ECO:0000313" key="3">
    <source>
        <dbReference type="WBParaSite" id="ACRNAN_Path_328.g1262.t1"/>
    </source>
</evidence>
<dbReference type="InterPro" id="IPR013087">
    <property type="entry name" value="Znf_C2H2_type"/>
</dbReference>
<sequence length="465" mass="54502">MDLLSQATLVSNESGLKNWKCECCDVICNSLEQFISHSNGQKHKKKAERYIPMDLKAMNTNNSDKETLREMKTLIAPDQQEMSSMISENMDWEVNTENQVDNIDMENKENIKNKNPVCMQILTQMEEMNTENQLDNVDMENNENKKPDFWMKLNLELFHKILEYLDPDAILNLKCVNKKHNQLIFTCAEKFPIYNVYSLTIETSYLKRTDKPKPTFLLRRENTNGPKGLLNANHLNIKRKLKYCLIRTLVVNYGYQEDRILRYLEEIKEMSGKKLKSKNLEIWYHADELILLENLEHILDQLVDTPKIDLTIDKSNVFKNIVDNPKYFNFMMNPKKKYDVVIKMSFRTNYEIADEASINSLIKFISFDFREISLRFTDGQILGFIAQVIKMLQNSKQSLSTKTIKCYMENEMDVELFATTCSGLAQGLSQDEDTKAVFHFKTEYNTVSISYCMQFLYNFIVILVK</sequence>
<organism evidence="2 3">
    <name type="scientific">Acrobeloides nanus</name>
    <dbReference type="NCBI Taxonomy" id="290746"/>
    <lineage>
        <taxon>Eukaryota</taxon>
        <taxon>Metazoa</taxon>
        <taxon>Ecdysozoa</taxon>
        <taxon>Nematoda</taxon>
        <taxon>Chromadorea</taxon>
        <taxon>Rhabditida</taxon>
        <taxon>Tylenchina</taxon>
        <taxon>Cephalobomorpha</taxon>
        <taxon>Cephaloboidea</taxon>
        <taxon>Cephalobidae</taxon>
        <taxon>Acrobeloides</taxon>
    </lineage>
</organism>
<dbReference type="AlphaFoldDB" id="A0A914C5B3"/>
<dbReference type="GO" id="GO:0008270">
    <property type="term" value="F:zinc ion binding"/>
    <property type="evidence" value="ECO:0007669"/>
    <property type="project" value="InterPro"/>
</dbReference>
<protein>
    <submittedName>
        <fullName evidence="3">U1-type domain-containing protein</fullName>
    </submittedName>
</protein>